<keyword evidence="2" id="KW-1185">Reference proteome</keyword>
<gene>
    <name evidence="1" type="ORF">EXIGLDRAFT_730301</name>
</gene>
<protein>
    <submittedName>
        <fullName evidence="1">Uncharacterized protein</fullName>
    </submittedName>
</protein>
<dbReference type="Proteomes" id="UP000077266">
    <property type="component" value="Unassembled WGS sequence"/>
</dbReference>
<feature type="non-terminal residue" evidence="1">
    <location>
        <position position="1"/>
    </location>
</feature>
<organism evidence="1 2">
    <name type="scientific">Exidia glandulosa HHB12029</name>
    <dbReference type="NCBI Taxonomy" id="1314781"/>
    <lineage>
        <taxon>Eukaryota</taxon>
        <taxon>Fungi</taxon>
        <taxon>Dikarya</taxon>
        <taxon>Basidiomycota</taxon>
        <taxon>Agaricomycotina</taxon>
        <taxon>Agaricomycetes</taxon>
        <taxon>Auriculariales</taxon>
        <taxon>Exidiaceae</taxon>
        <taxon>Exidia</taxon>
    </lineage>
</organism>
<dbReference type="EMBL" id="KV426351">
    <property type="protein sequence ID" value="KZV82022.1"/>
    <property type="molecule type" value="Genomic_DNA"/>
</dbReference>
<evidence type="ECO:0000313" key="1">
    <source>
        <dbReference type="EMBL" id="KZV82022.1"/>
    </source>
</evidence>
<evidence type="ECO:0000313" key="2">
    <source>
        <dbReference type="Proteomes" id="UP000077266"/>
    </source>
</evidence>
<reference evidence="1 2" key="1">
    <citation type="journal article" date="2016" name="Mol. Biol. Evol.">
        <title>Comparative Genomics of Early-Diverging Mushroom-Forming Fungi Provides Insights into the Origins of Lignocellulose Decay Capabilities.</title>
        <authorList>
            <person name="Nagy L.G."/>
            <person name="Riley R."/>
            <person name="Tritt A."/>
            <person name="Adam C."/>
            <person name="Daum C."/>
            <person name="Floudas D."/>
            <person name="Sun H."/>
            <person name="Yadav J.S."/>
            <person name="Pangilinan J."/>
            <person name="Larsson K.H."/>
            <person name="Matsuura K."/>
            <person name="Barry K."/>
            <person name="Labutti K."/>
            <person name="Kuo R."/>
            <person name="Ohm R.A."/>
            <person name="Bhattacharya S.S."/>
            <person name="Shirouzu T."/>
            <person name="Yoshinaga Y."/>
            <person name="Martin F.M."/>
            <person name="Grigoriev I.V."/>
            <person name="Hibbett D.S."/>
        </authorList>
    </citation>
    <scope>NUCLEOTIDE SEQUENCE [LARGE SCALE GENOMIC DNA]</scope>
    <source>
        <strain evidence="1 2">HHB12029</strain>
    </source>
</reference>
<dbReference type="InParanoid" id="A0A165C8L2"/>
<dbReference type="AlphaFoldDB" id="A0A165C8L2"/>
<name>A0A165C8L2_EXIGL</name>
<proteinExistence type="predicted"/>
<sequence>QITCARQVEQRRGWHRCAPPDHHGKSFGRQYKTATMRAALLFPRSPPTVPLR</sequence>
<accession>A0A165C8L2</accession>